<feature type="active site" evidence="1">
    <location>
        <position position="34"/>
    </location>
</feature>
<feature type="active site" evidence="1">
    <location>
        <position position="68"/>
    </location>
</feature>
<comment type="caution">
    <text evidence="4">The sequence shown here is derived from an EMBL/GenBank/DDBJ whole genome shotgun (WGS) entry which is preliminary data.</text>
</comment>
<keyword evidence="5" id="KW-1185">Reference proteome</keyword>
<dbReference type="InterPro" id="IPR054485">
    <property type="entry name" value="FlK-like_dom"/>
</dbReference>
<name>A0A941D7S0_9MICO</name>
<evidence type="ECO:0000256" key="1">
    <source>
        <dbReference type="PIRSR" id="PIRSR014972-1"/>
    </source>
</evidence>
<feature type="active site" evidence="1">
    <location>
        <position position="42"/>
    </location>
</feature>
<reference evidence="4" key="1">
    <citation type="submission" date="2021-04" db="EMBL/GenBank/DDBJ databases">
        <title>Phycicoccus avicenniae sp. nov., a novel endophytic actinomycetes isolated from branch of Avicennia mariana.</title>
        <authorList>
            <person name="Tuo L."/>
        </authorList>
    </citation>
    <scope>NUCLEOTIDE SEQUENCE</scope>
    <source>
        <strain evidence="4">BSK3Z-2</strain>
    </source>
</reference>
<dbReference type="Gene3D" id="3.10.129.10">
    <property type="entry name" value="Hotdog Thioesterase"/>
    <property type="match status" value="1"/>
</dbReference>
<feature type="binding site" evidence="2">
    <location>
        <position position="61"/>
    </location>
    <ligand>
        <name>substrate</name>
    </ligand>
</feature>
<gene>
    <name evidence="4" type="ORF">KC207_10245</name>
</gene>
<protein>
    <submittedName>
        <fullName evidence="4">Thioesterase</fullName>
    </submittedName>
</protein>
<evidence type="ECO:0000259" key="3">
    <source>
        <dbReference type="Pfam" id="PF22636"/>
    </source>
</evidence>
<feature type="binding site" evidence="2">
    <location>
        <position position="61"/>
    </location>
    <ligand>
        <name>CoA</name>
        <dbReference type="ChEBI" id="CHEBI:57287"/>
    </ligand>
</feature>
<dbReference type="InterPro" id="IPR029069">
    <property type="entry name" value="HotDog_dom_sf"/>
</dbReference>
<dbReference type="Pfam" id="PF22636">
    <property type="entry name" value="FlK"/>
    <property type="match status" value="1"/>
</dbReference>
<dbReference type="AlphaFoldDB" id="A0A941D7S0"/>
<evidence type="ECO:0000313" key="4">
    <source>
        <dbReference type="EMBL" id="MBR7743669.1"/>
    </source>
</evidence>
<dbReference type="EMBL" id="JAGSNF010000013">
    <property type="protein sequence ID" value="MBR7743669.1"/>
    <property type="molecule type" value="Genomic_DNA"/>
</dbReference>
<evidence type="ECO:0000256" key="2">
    <source>
        <dbReference type="PIRSR" id="PIRSR014972-2"/>
    </source>
</evidence>
<dbReference type="InterPro" id="IPR025540">
    <property type="entry name" value="FlK"/>
</dbReference>
<evidence type="ECO:0000313" key="5">
    <source>
        <dbReference type="Proteomes" id="UP000677016"/>
    </source>
</evidence>
<dbReference type="Proteomes" id="UP000677016">
    <property type="component" value="Unassembled WGS sequence"/>
</dbReference>
<dbReference type="SUPFAM" id="SSF54637">
    <property type="entry name" value="Thioesterase/thiol ester dehydrase-isomerase"/>
    <property type="match status" value="1"/>
</dbReference>
<dbReference type="PANTHER" id="PTHR36934">
    <property type="entry name" value="BLR0278 PROTEIN"/>
    <property type="match status" value="1"/>
</dbReference>
<sequence>MTIRTGLDAGVEHLVTDDDTAAALGSGDLAVLATPRLLAWCEAATCAAVHGVLGPGETTVGSRVSLEHRAASAVGDRVAVRAEVTGVEGRRVAFVVRAVGPDGAVLAEGAVERVVVDAVRFLARLGPGTTPA</sequence>
<organism evidence="4 5">
    <name type="scientific">Phycicoccus avicenniae</name>
    <dbReference type="NCBI Taxonomy" id="2828860"/>
    <lineage>
        <taxon>Bacteria</taxon>
        <taxon>Bacillati</taxon>
        <taxon>Actinomycetota</taxon>
        <taxon>Actinomycetes</taxon>
        <taxon>Micrococcales</taxon>
        <taxon>Intrasporangiaceae</taxon>
        <taxon>Phycicoccus</taxon>
    </lineage>
</organism>
<dbReference type="PANTHER" id="PTHR36934:SF1">
    <property type="entry name" value="THIOESTERASE DOMAIN-CONTAINING PROTEIN"/>
    <property type="match status" value="1"/>
</dbReference>
<feature type="domain" description="Fluoroacetyl-CoA-specific thioesterase-like" evidence="3">
    <location>
        <begin position="15"/>
        <end position="117"/>
    </location>
</feature>
<accession>A0A941D7S0</accession>
<dbReference type="PIRSF" id="PIRSF014972">
    <property type="entry name" value="FlK"/>
    <property type="match status" value="1"/>
</dbReference>
<feature type="binding site" evidence="2">
    <location>
        <position position="113"/>
    </location>
    <ligand>
        <name>substrate</name>
    </ligand>
</feature>
<proteinExistence type="predicted"/>
<dbReference type="RefSeq" id="WP_211602921.1">
    <property type="nucleotide sequence ID" value="NZ_JAGSNF010000013.1"/>
</dbReference>